<dbReference type="Gene3D" id="3.30.70.1630">
    <property type="match status" value="1"/>
</dbReference>
<comment type="caution">
    <text evidence="1">The sequence shown here is derived from an EMBL/GenBank/DDBJ whole genome shotgun (WGS) entry which is preliminary data.</text>
</comment>
<keyword evidence="2" id="KW-1185">Reference proteome</keyword>
<dbReference type="NCBIfam" id="TIGR03317">
    <property type="entry name" value="ygfZ_signature"/>
    <property type="match status" value="1"/>
</dbReference>
<organism evidence="1 2">
    <name type="scientific">Undibacterium arcticum</name>
    <dbReference type="NCBI Taxonomy" id="1762892"/>
    <lineage>
        <taxon>Bacteria</taxon>
        <taxon>Pseudomonadati</taxon>
        <taxon>Pseudomonadota</taxon>
        <taxon>Betaproteobacteria</taxon>
        <taxon>Burkholderiales</taxon>
        <taxon>Oxalobacteraceae</taxon>
        <taxon>Undibacterium</taxon>
    </lineage>
</organism>
<gene>
    <name evidence="1" type="ORF">ACFOFO_12560</name>
</gene>
<dbReference type="PANTHER" id="PTHR22602:SF0">
    <property type="entry name" value="TRANSFERASE CAF17, MITOCHONDRIAL-RELATED"/>
    <property type="match status" value="1"/>
</dbReference>
<name>A0ABV7F190_9BURK</name>
<reference evidence="2" key="1">
    <citation type="journal article" date="2019" name="Int. J. Syst. Evol. Microbiol.">
        <title>The Global Catalogue of Microorganisms (GCM) 10K type strain sequencing project: providing services to taxonomists for standard genome sequencing and annotation.</title>
        <authorList>
            <consortium name="The Broad Institute Genomics Platform"/>
            <consortium name="The Broad Institute Genome Sequencing Center for Infectious Disease"/>
            <person name="Wu L."/>
            <person name="Ma J."/>
        </authorList>
    </citation>
    <scope>NUCLEOTIDE SEQUENCE [LARGE SCALE GENOMIC DNA]</scope>
    <source>
        <strain evidence="2">KCTC 42986</strain>
    </source>
</reference>
<sequence>MLNNTAGETVAASLSDWHQFLTQYGTATSAAPNGESPISSGVIGNGFVAPLNDLGLIAVAGEDATSFLHNQLTNDVEHLGANDVRLAGYCSPKGRLLATMLMWKSADAIMLQLPLEIQAAVQKRLQMFVLRSKAKLADVGAQQVQLGLAGVAAQAVLKNWFPDLPGAPYAKVDSAAGSLLRLADALGAPRYLWIATPDTAIAAWPKLATSLTPAGSQWWRLSAIHAGVPQITLPTQEQFVPQMVNYELIGGVNFKKGCYPGQEIVARTHYLGKLKRRMMLASIPMSGAAVEARAGAEVFSSADPDQPCGMIVNAEANGDQRIDCLVELKLAVLDAGSVHLGSANGPVLQFADLPYALPHELPAGASPG</sequence>
<dbReference type="SUPFAM" id="SSF103025">
    <property type="entry name" value="Folate-binding domain"/>
    <property type="match status" value="1"/>
</dbReference>
<dbReference type="InterPro" id="IPR045179">
    <property type="entry name" value="YgfZ/GcvT"/>
</dbReference>
<dbReference type="PANTHER" id="PTHR22602">
    <property type="entry name" value="TRANSFERASE CAF17, MITOCHONDRIAL-RELATED"/>
    <property type="match status" value="1"/>
</dbReference>
<evidence type="ECO:0000313" key="1">
    <source>
        <dbReference type="EMBL" id="MFC3108783.1"/>
    </source>
</evidence>
<evidence type="ECO:0000313" key="2">
    <source>
        <dbReference type="Proteomes" id="UP001595530"/>
    </source>
</evidence>
<dbReference type="EMBL" id="JBHRTP010000038">
    <property type="protein sequence ID" value="MFC3108783.1"/>
    <property type="molecule type" value="Genomic_DNA"/>
</dbReference>
<proteinExistence type="predicted"/>
<dbReference type="Gene3D" id="2.40.30.160">
    <property type="match status" value="1"/>
</dbReference>
<dbReference type="Proteomes" id="UP001595530">
    <property type="component" value="Unassembled WGS sequence"/>
</dbReference>
<accession>A0ABV7F190</accession>
<dbReference type="RefSeq" id="WP_390331670.1">
    <property type="nucleotide sequence ID" value="NZ_JBHRTP010000038.1"/>
</dbReference>
<dbReference type="InterPro" id="IPR017703">
    <property type="entry name" value="YgfZ/GCV_T_CS"/>
</dbReference>
<protein>
    <submittedName>
        <fullName evidence="1">YgfZ/GcvT domain-containing protein</fullName>
    </submittedName>
</protein>
<dbReference type="Gene3D" id="3.30.70.1400">
    <property type="entry name" value="Aminomethyltransferase beta-barrel domains"/>
    <property type="match status" value="1"/>
</dbReference>